<organism evidence="2 3">
    <name type="scientific">Araneus ventricosus</name>
    <name type="common">Orbweaver spider</name>
    <name type="synonym">Epeira ventricosa</name>
    <dbReference type="NCBI Taxonomy" id="182803"/>
    <lineage>
        <taxon>Eukaryota</taxon>
        <taxon>Metazoa</taxon>
        <taxon>Ecdysozoa</taxon>
        <taxon>Arthropoda</taxon>
        <taxon>Chelicerata</taxon>
        <taxon>Arachnida</taxon>
        <taxon>Araneae</taxon>
        <taxon>Araneomorphae</taxon>
        <taxon>Entelegynae</taxon>
        <taxon>Araneoidea</taxon>
        <taxon>Araneidae</taxon>
        <taxon>Araneus</taxon>
    </lineage>
</organism>
<sequence>MAVITRCSIAGSTEVQAACRRATKSICVVTTSRYTSSLSWPHRKKYNGVRSGERGGHRTGPSRPIQRPGYSICSQPRTGAQKCAGAPSCWNQSPCIAANGMSSRNSVKTSLRNTKYDCPESRSGNRYGPSRRSPSMPAHTLRD</sequence>
<feature type="region of interest" description="Disordered" evidence="1">
    <location>
        <begin position="101"/>
        <end position="143"/>
    </location>
</feature>
<keyword evidence="3" id="KW-1185">Reference proteome</keyword>
<accession>A0A4Y2E9U6</accession>
<evidence type="ECO:0000313" key="3">
    <source>
        <dbReference type="Proteomes" id="UP000499080"/>
    </source>
</evidence>
<reference evidence="2 3" key="1">
    <citation type="journal article" date="2019" name="Sci. Rep.">
        <title>Orb-weaving spider Araneus ventricosus genome elucidates the spidroin gene catalogue.</title>
        <authorList>
            <person name="Kono N."/>
            <person name="Nakamura H."/>
            <person name="Ohtoshi R."/>
            <person name="Moran D.A.P."/>
            <person name="Shinohara A."/>
            <person name="Yoshida Y."/>
            <person name="Fujiwara M."/>
            <person name="Mori M."/>
            <person name="Tomita M."/>
            <person name="Arakawa K."/>
        </authorList>
    </citation>
    <scope>NUCLEOTIDE SEQUENCE [LARGE SCALE GENOMIC DNA]</scope>
</reference>
<dbReference type="OrthoDB" id="10166468at2759"/>
<dbReference type="EMBL" id="BGPR01000531">
    <property type="protein sequence ID" value="GBM25089.1"/>
    <property type="molecule type" value="Genomic_DNA"/>
</dbReference>
<comment type="caution">
    <text evidence="2">The sequence shown here is derived from an EMBL/GenBank/DDBJ whole genome shotgun (WGS) entry which is preliminary data.</text>
</comment>
<feature type="compositionally biased region" description="Polar residues" evidence="1">
    <location>
        <begin position="101"/>
        <end position="113"/>
    </location>
</feature>
<evidence type="ECO:0000256" key="1">
    <source>
        <dbReference type="SAM" id="MobiDB-lite"/>
    </source>
</evidence>
<protein>
    <submittedName>
        <fullName evidence="2">Uncharacterized protein</fullName>
    </submittedName>
</protein>
<proteinExistence type="predicted"/>
<name>A0A4Y2E9U6_ARAVE</name>
<gene>
    <name evidence="2" type="ORF">AVEN_96666_1</name>
</gene>
<feature type="region of interest" description="Disordered" evidence="1">
    <location>
        <begin position="44"/>
        <end position="71"/>
    </location>
</feature>
<dbReference type="AlphaFoldDB" id="A0A4Y2E9U6"/>
<evidence type="ECO:0000313" key="2">
    <source>
        <dbReference type="EMBL" id="GBM25089.1"/>
    </source>
</evidence>
<dbReference type="Proteomes" id="UP000499080">
    <property type="component" value="Unassembled WGS sequence"/>
</dbReference>